<dbReference type="GO" id="GO:0102559">
    <property type="term" value="F:peptide chain release factor N(5)-glutamine methyltransferase activity"/>
    <property type="evidence" value="ECO:0007669"/>
    <property type="project" value="UniProtKB-EC"/>
</dbReference>
<organism evidence="8 9">
    <name type="scientific">Octadecabacter temperatus</name>
    <dbReference type="NCBI Taxonomy" id="1458307"/>
    <lineage>
        <taxon>Bacteria</taxon>
        <taxon>Pseudomonadati</taxon>
        <taxon>Pseudomonadota</taxon>
        <taxon>Alphaproteobacteria</taxon>
        <taxon>Rhodobacterales</taxon>
        <taxon>Roseobacteraceae</taxon>
        <taxon>Octadecabacter</taxon>
    </lineage>
</organism>
<evidence type="ECO:0000256" key="4">
    <source>
        <dbReference type="ARBA" id="ARBA00048391"/>
    </source>
</evidence>
<dbReference type="EC" id="2.1.1.297" evidence="5"/>
<evidence type="ECO:0000313" key="9">
    <source>
        <dbReference type="Proteomes" id="UP000067444"/>
    </source>
</evidence>
<dbReference type="PANTHER" id="PTHR18895">
    <property type="entry name" value="HEMK METHYLTRANSFERASE"/>
    <property type="match status" value="1"/>
</dbReference>
<dbReference type="InterPro" id="IPR029063">
    <property type="entry name" value="SAM-dependent_MTases_sf"/>
</dbReference>
<dbReference type="InterPro" id="IPR019874">
    <property type="entry name" value="RF_methyltr_PrmC"/>
</dbReference>
<evidence type="ECO:0000259" key="6">
    <source>
        <dbReference type="Pfam" id="PF05175"/>
    </source>
</evidence>
<dbReference type="Pfam" id="PF17827">
    <property type="entry name" value="PrmC_N"/>
    <property type="match status" value="1"/>
</dbReference>
<comment type="similarity">
    <text evidence="5">Belongs to the protein N5-glutamine methyltransferase family. PrmC subfamily.</text>
</comment>
<proteinExistence type="inferred from homology"/>
<dbReference type="PROSITE" id="PS00092">
    <property type="entry name" value="N6_MTASE"/>
    <property type="match status" value="1"/>
</dbReference>
<feature type="binding site" evidence="5">
    <location>
        <position position="182"/>
    </location>
    <ligand>
        <name>S-adenosyl-L-methionine</name>
        <dbReference type="ChEBI" id="CHEBI:59789"/>
    </ligand>
</feature>
<dbReference type="Gene3D" id="1.10.8.10">
    <property type="entry name" value="DNA helicase RuvA subunit, C-terminal domain"/>
    <property type="match status" value="1"/>
</dbReference>
<keyword evidence="2 5" id="KW-0808">Transferase</keyword>
<name>A0A0K0Y633_9RHOB</name>
<dbReference type="InterPro" id="IPR050320">
    <property type="entry name" value="N5-glutamine_MTase"/>
</dbReference>
<evidence type="ECO:0000256" key="2">
    <source>
        <dbReference type="ARBA" id="ARBA00022679"/>
    </source>
</evidence>
<sequence>MNVQQALAYGTATLKEAGVEDPIRDARLLMAACLGIDVGRMTLHLHDEFEAMPEAIFFADVSQRATRMPMSHLLGFREFYGRRFMVNQDVLDPRGDTETLIEAALSVPFKDVLDLGTGSGCIIAILLDERSDATGVATDISKQALAVAQRNAVKLGVADRCEFEVSDWFEVVGGNYDLIVSNPPYIAADEMAGLEPELSHEPRMALTDERDGLSFYRIIAAGAPEHLNAGGWLMVEIGPTQGGAVVAMFEAAGLLNVGIRHDLDGRDRVIVGQKPL</sequence>
<dbReference type="NCBIfam" id="TIGR00536">
    <property type="entry name" value="hemK_fam"/>
    <property type="match status" value="1"/>
</dbReference>
<feature type="binding site" evidence="5">
    <location>
        <position position="139"/>
    </location>
    <ligand>
        <name>S-adenosyl-L-methionine</name>
        <dbReference type="ChEBI" id="CHEBI:59789"/>
    </ligand>
</feature>
<dbReference type="GO" id="GO:0032259">
    <property type="term" value="P:methylation"/>
    <property type="evidence" value="ECO:0007669"/>
    <property type="project" value="UniProtKB-KW"/>
</dbReference>
<dbReference type="OrthoDB" id="9800643at2"/>
<dbReference type="InterPro" id="IPR040758">
    <property type="entry name" value="PrmC_N"/>
</dbReference>
<dbReference type="CDD" id="cd02440">
    <property type="entry name" value="AdoMet_MTases"/>
    <property type="match status" value="1"/>
</dbReference>
<feature type="binding site" evidence="5">
    <location>
        <begin position="182"/>
        <end position="185"/>
    </location>
    <ligand>
        <name>substrate</name>
    </ligand>
</feature>
<feature type="binding site" evidence="5">
    <location>
        <position position="168"/>
    </location>
    <ligand>
        <name>S-adenosyl-L-methionine</name>
        <dbReference type="ChEBI" id="CHEBI:59789"/>
    </ligand>
</feature>
<comment type="function">
    <text evidence="5">Methylates the class 1 translation termination release factors RF1/PrfA and RF2/PrfB on the glutamine residue of the universally conserved GGQ motif.</text>
</comment>
<dbReference type="SUPFAM" id="SSF53335">
    <property type="entry name" value="S-adenosyl-L-methionine-dependent methyltransferases"/>
    <property type="match status" value="1"/>
</dbReference>
<dbReference type="InterPro" id="IPR002052">
    <property type="entry name" value="DNA_methylase_N6_adenine_CS"/>
</dbReference>
<keyword evidence="3 5" id="KW-0949">S-adenosyl-L-methionine</keyword>
<feature type="domain" description="Release factor glutamine methyltransferase N-terminal" evidence="7">
    <location>
        <begin position="5"/>
        <end position="75"/>
    </location>
</feature>
<comment type="catalytic activity">
    <reaction evidence="4 5">
        <text>L-glutaminyl-[peptide chain release factor] + S-adenosyl-L-methionine = N(5)-methyl-L-glutaminyl-[peptide chain release factor] + S-adenosyl-L-homocysteine + H(+)</text>
        <dbReference type="Rhea" id="RHEA:42896"/>
        <dbReference type="Rhea" id="RHEA-COMP:10271"/>
        <dbReference type="Rhea" id="RHEA-COMP:10272"/>
        <dbReference type="ChEBI" id="CHEBI:15378"/>
        <dbReference type="ChEBI" id="CHEBI:30011"/>
        <dbReference type="ChEBI" id="CHEBI:57856"/>
        <dbReference type="ChEBI" id="CHEBI:59789"/>
        <dbReference type="ChEBI" id="CHEBI:61891"/>
        <dbReference type="EC" id="2.1.1.297"/>
    </reaction>
</comment>
<dbReference type="KEGG" id="otm:OSB_18490"/>
<dbReference type="STRING" id="1458307.OSB_18490"/>
<dbReference type="PATRIC" id="fig|1458307.3.peg.1863"/>
<keyword evidence="1 5" id="KW-0489">Methyltransferase</keyword>
<protein>
    <recommendedName>
        <fullName evidence="5">Release factor glutamine methyltransferase</fullName>
        <shortName evidence="5">RF MTase</shortName>
        <ecNumber evidence="5">2.1.1.297</ecNumber>
    </recommendedName>
    <alternativeName>
        <fullName evidence="5">N5-glutamine methyltransferase PrmC</fullName>
    </alternativeName>
    <alternativeName>
        <fullName evidence="5">Protein-(glutamine-N5) MTase PrmC</fullName>
    </alternativeName>
    <alternativeName>
        <fullName evidence="5">Protein-glutamine N-methyltransferase PrmC</fullName>
    </alternativeName>
</protein>
<dbReference type="RefSeq" id="WP_049834696.1">
    <property type="nucleotide sequence ID" value="NZ_CP012160.1"/>
</dbReference>
<dbReference type="InterPro" id="IPR007848">
    <property type="entry name" value="Small_mtfrase_dom"/>
</dbReference>
<feature type="binding site" evidence="5">
    <location>
        <begin position="116"/>
        <end position="120"/>
    </location>
    <ligand>
        <name>S-adenosyl-L-methionine</name>
        <dbReference type="ChEBI" id="CHEBI:59789"/>
    </ligand>
</feature>
<dbReference type="AlphaFoldDB" id="A0A0K0Y633"/>
<dbReference type="InterPro" id="IPR004556">
    <property type="entry name" value="HemK-like"/>
</dbReference>
<reference evidence="8 9" key="1">
    <citation type="journal article" date="2015" name="Genome Announc.">
        <title>Closed Genome Sequence of Octadecabacter temperatus SB1, the First Mesophilic Species of the Genus Octadecabacter.</title>
        <authorList>
            <person name="Voget S."/>
            <person name="Billerbeck S."/>
            <person name="Simon M."/>
            <person name="Daniel R."/>
        </authorList>
    </citation>
    <scope>NUCLEOTIDE SEQUENCE [LARGE SCALE GENOMIC DNA]</scope>
    <source>
        <strain evidence="8 9">SB1</strain>
    </source>
</reference>
<dbReference type="EMBL" id="CP012160">
    <property type="protein sequence ID" value="AKS46390.1"/>
    <property type="molecule type" value="Genomic_DNA"/>
</dbReference>
<dbReference type="PANTHER" id="PTHR18895:SF74">
    <property type="entry name" value="MTRF1L RELEASE FACTOR GLUTAMINE METHYLTRANSFERASE"/>
    <property type="match status" value="1"/>
</dbReference>
<evidence type="ECO:0000256" key="1">
    <source>
        <dbReference type="ARBA" id="ARBA00022603"/>
    </source>
</evidence>
<keyword evidence="9" id="KW-1185">Reference proteome</keyword>
<feature type="domain" description="Methyltransferase small" evidence="6">
    <location>
        <begin position="98"/>
        <end position="190"/>
    </location>
</feature>
<dbReference type="Gene3D" id="3.40.50.150">
    <property type="entry name" value="Vaccinia Virus protein VP39"/>
    <property type="match status" value="1"/>
</dbReference>
<evidence type="ECO:0000313" key="8">
    <source>
        <dbReference type="EMBL" id="AKS46390.1"/>
    </source>
</evidence>
<accession>A0A0K0Y633</accession>
<dbReference type="NCBIfam" id="TIGR03534">
    <property type="entry name" value="RF_mod_PrmC"/>
    <property type="match status" value="1"/>
</dbReference>
<dbReference type="GO" id="GO:0003676">
    <property type="term" value="F:nucleic acid binding"/>
    <property type="evidence" value="ECO:0007669"/>
    <property type="project" value="InterPro"/>
</dbReference>
<evidence type="ECO:0000256" key="5">
    <source>
        <dbReference type="HAMAP-Rule" id="MF_02126"/>
    </source>
</evidence>
<dbReference type="HAMAP" id="MF_02126">
    <property type="entry name" value="RF_methyltr_PrmC"/>
    <property type="match status" value="1"/>
</dbReference>
<dbReference type="Pfam" id="PF05175">
    <property type="entry name" value="MTS"/>
    <property type="match status" value="1"/>
</dbReference>
<gene>
    <name evidence="5 8" type="primary">prmC</name>
    <name evidence="8" type="ORF">OSB_18490</name>
</gene>
<dbReference type="Proteomes" id="UP000067444">
    <property type="component" value="Chromosome"/>
</dbReference>
<evidence type="ECO:0000256" key="3">
    <source>
        <dbReference type="ARBA" id="ARBA00022691"/>
    </source>
</evidence>
<evidence type="ECO:0000259" key="7">
    <source>
        <dbReference type="Pfam" id="PF17827"/>
    </source>
</evidence>